<name>A0ABS2EM72_9LACO</name>
<dbReference type="Pfam" id="PF00459">
    <property type="entry name" value="Inositol_P"/>
    <property type="match status" value="1"/>
</dbReference>
<gene>
    <name evidence="1" type="ORF">H5993_01985</name>
</gene>
<comment type="caution">
    <text evidence="1">The sequence shown here is derived from an EMBL/GenBank/DDBJ whole genome shotgun (WGS) entry which is preliminary data.</text>
</comment>
<keyword evidence="2" id="KW-1185">Reference proteome</keyword>
<dbReference type="InterPro" id="IPR000760">
    <property type="entry name" value="Inositol_monophosphatase-like"/>
</dbReference>
<evidence type="ECO:0000313" key="1">
    <source>
        <dbReference type="EMBL" id="MBM6753538.1"/>
    </source>
</evidence>
<proteinExistence type="predicted"/>
<dbReference type="RefSeq" id="WP_204776023.1">
    <property type="nucleotide sequence ID" value="NZ_JACJJQ010000006.1"/>
</dbReference>
<dbReference type="PANTHER" id="PTHR20854:SF4">
    <property type="entry name" value="INOSITOL-1-MONOPHOSPHATASE-RELATED"/>
    <property type="match status" value="1"/>
</dbReference>
<dbReference type="PRINTS" id="PR00377">
    <property type="entry name" value="IMPHPHTASES"/>
</dbReference>
<accession>A0ABS2EM72</accession>
<evidence type="ECO:0000313" key="2">
    <source>
        <dbReference type="Proteomes" id="UP000776629"/>
    </source>
</evidence>
<dbReference type="Gene3D" id="3.40.190.80">
    <property type="match status" value="1"/>
</dbReference>
<reference evidence="1 2" key="1">
    <citation type="journal article" date="2021" name="Sci. Rep.">
        <title>The distribution of antibiotic resistance genes in chicken gut microbiota commensals.</title>
        <authorList>
            <person name="Juricova H."/>
            <person name="Matiasovicova J."/>
            <person name="Kubasova T."/>
            <person name="Cejkova D."/>
            <person name="Rychlik I."/>
        </authorList>
    </citation>
    <scope>NUCLEOTIDE SEQUENCE [LARGE SCALE GENOMIC DNA]</scope>
    <source>
        <strain evidence="1 2">An810</strain>
    </source>
</reference>
<dbReference type="EMBL" id="JACJJQ010000006">
    <property type="protein sequence ID" value="MBM6753538.1"/>
    <property type="molecule type" value="Genomic_DNA"/>
</dbReference>
<protein>
    <submittedName>
        <fullName evidence="1">Inositol monophosphatase family protein</fullName>
    </submittedName>
</protein>
<dbReference type="Proteomes" id="UP000776629">
    <property type="component" value="Unassembled WGS sequence"/>
</dbReference>
<dbReference type="SUPFAM" id="SSF56655">
    <property type="entry name" value="Carbohydrate phosphatase"/>
    <property type="match status" value="1"/>
</dbReference>
<organism evidence="1 2">
    <name type="scientific">Limosilactobacillus alvi</name>
    <dbReference type="NCBI Taxonomy" id="990412"/>
    <lineage>
        <taxon>Bacteria</taxon>
        <taxon>Bacillati</taxon>
        <taxon>Bacillota</taxon>
        <taxon>Bacilli</taxon>
        <taxon>Lactobacillales</taxon>
        <taxon>Lactobacillaceae</taxon>
        <taxon>Limosilactobacillus</taxon>
    </lineage>
</organism>
<dbReference type="Gene3D" id="3.30.540.10">
    <property type="entry name" value="Fructose-1,6-Bisphosphatase, subunit A, domain 1"/>
    <property type="match status" value="1"/>
</dbReference>
<dbReference type="CDD" id="cd01637">
    <property type="entry name" value="IMPase_like"/>
    <property type="match status" value="1"/>
</dbReference>
<sequence>MMEKLDKNLQDLMWQARERTLRQMQTSFEVDQKTQFNDLVTTVDKDNERFIDQALKKIDPTSQIISEEGFGDQVSSLKGRVYIVDPIDGTLNFVKQKTNFAIMLACYEDGQPKLGYIMDVMNKRLYHGGPELGVWCNDTQLTAPQNLSLRDSLIDINHGILLSSKYDLQTVLKHASGLRLYGSAGIEMINVLEGRLGMYLSYLKPWDLAAGRVLAETLGLVVKSIDKPSLDVLSSNFVLVATKQVATDVFALVN</sequence>
<dbReference type="PANTHER" id="PTHR20854">
    <property type="entry name" value="INOSITOL MONOPHOSPHATASE"/>
    <property type="match status" value="1"/>
</dbReference>